<dbReference type="PANTHER" id="PTHR37042:SF4">
    <property type="entry name" value="OUTER MEMBRANE PROTEIN RV1973"/>
    <property type="match status" value="1"/>
</dbReference>
<sequence length="163" mass="17725">MNLGTKRIVLAVTAVVLFVAAVAASGFTGYRFWSDRQAERARAASVTATQRTLEAIFTYDYKSVDNELPKAANNLTSDFRHDYLILIKNDIAPAAKQKDLTVRATAEAAGVISTDRSHAVVLAYLNQVLTSKDSPQGSVLSTRVRVSLDKDAGQWLVAKIDPI</sequence>
<comment type="subcellular location">
    <subcellularLocation>
        <location evidence="1">Membrane</location>
    </subcellularLocation>
</comment>
<keyword evidence="2" id="KW-0472">Membrane</keyword>
<dbReference type="PANTHER" id="PTHR37042">
    <property type="entry name" value="OUTER MEMBRANE PROTEIN RV1973"/>
    <property type="match status" value="1"/>
</dbReference>
<evidence type="ECO:0000313" key="3">
    <source>
        <dbReference type="EMBL" id="MQY24638.1"/>
    </source>
</evidence>
<evidence type="ECO:0000256" key="1">
    <source>
        <dbReference type="ARBA" id="ARBA00004370"/>
    </source>
</evidence>
<gene>
    <name evidence="3" type="ORF">NRB56_01860</name>
</gene>
<dbReference type="Proteomes" id="UP000431401">
    <property type="component" value="Unassembled WGS sequence"/>
</dbReference>
<evidence type="ECO:0000313" key="4">
    <source>
        <dbReference type="Proteomes" id="UP000431401"/>
    </source>
</evidence>
<dbReference type="GO" id="GO:0016020">
    <property type="term" value="C:membrane"/>
    <property type="evidence" value="ECO:0007669"/>
    <property type="project" value="UniProtKB-SubCell"/>
</dbReference>
<name>A0A7K0DG29_9NOCA</name>
<protein>
    <recommendedName>
        <fullName evidence="5">H domain protein</fullName>
    </recommendedName>
</protein>
<organism evidence="3 4">
    <name type="scientific">Nocardia aurantia</name>
    <dbReference type="NCBI Taxonomy" id="2585199"/>
    <lineage>
        <taxon>Bacteria</taxon>
        <taxon>Bacillati</taxon>
        <taxon>Actinomycetota</taxon>
        <taxon>Actinomycetes</taxon>
        <taxon>Mycobacteriales</taxon>
        <taxon>Nocardiaceae</taxon>
        <taxon>Nocardia</taxon>
    </lineage>
</organism>
<evidence type="ECO:0008006" key="5">
    <source>
        <dbReference type="Google" id="ProtNLM"/>
    </source>
</evidence>
<keyword evidence="4" id="KW-1185">Reference proteome</keyword>
<dbReference type="AlphaFoldDB" id="A0A7K0DG29"/>
<accession>A0A7K0DG29</accession>
<dbReference type="OrthoDB" id="5196392at2"/>
<dbReference type="RefSeq" id="WP_153338587.1">
    <property type="nucleotide sequence ID" value="NZ_WEGI01000001.1"/>
</dbReference>
<comment type="caution">
    <text evidence="3">The sequence shown here is derived from an EMBL/GenBank/DDBJ whole genome shotgun (WGS) entry which is preliminary data.</text>
</comment>
<reference evidence="3 4" key="1">
    <citation type="submission" date="2019-10" db="EMBL/GenBank/DDBJ databases">
        <title>Nocardia macrotermitis sp. nov. and Nocardia aurantia sp. nov., isolated from the gut of fungus growing-termite Macrotermes natalensis.</title>
        <authorList>
            <person name="Benndorf R."/>
            <person name="Schwitalla J."/>
            <person name="Martin K."/>
            <person name="De Beer W."/>
            <person name="Kaster A.-K."/>
            <person name="Vollmers J."/>
            <person name="Poulsen M."/>
            <person name="Beemelmanns C."/>
        </authorList>
    </citation>
    <scope>NUCLEOTIDE SEQUENCE [LARGE SCALE GENOMIC DNA]</scope>
    <source>
        <strain evidence="3 4">RB56</strain>
    </source>
</reference>
<dbReference type="EMBL" id="WEGI01000001">
    <property type="protein sequence ID" value="MQY24638.1"/>
    <property type="molecule type" value="Genomic_DNA"/>
</dbReference>
<proteinExistence type="predicted"/>
<evidence type="ECO:0000256" key="2">
    <source>
        <dbReference type="ARBA" id="ARBA00023136"/>
    </source>
</evidence>